<reference evidence="1" key="1">
    <citation type="submission" date="2022-02" db="EMBL/GenBank/DDBJ databases">
        <title>Plant Genome Project.</title>
        <authorList>
            <person name="Zhang R.-G."/>
        </authorList>
    </citation>
    <scope>NUCLEOTIDE SEQUENCE</scope>
    <source>
        <strain evidence="1">AT1</strain>
    </source>
</reference>
<evidence type="ECO:0000313" key="1">
    <source>
        <dbReference type="EMBL" id="KAI8537927.1"/>
    </source>
</evidence>
<protein>
    <submittedName>
        <fullName evidence="1">Uncharacterized protein</fullName>
    </submittedName>
</protein>
<keyword evidence="2" id="KW-1185">Reference proteome</keyword>
<evidence type="ECO:0000313" key="2">
    <source>
        <dbReference type="Proteomes" id="UP001062846"/>
    </source>
</evidence>
<organism evidence="1 2">
    <name type="scientific">Rhododendron molle</name>
    <name type="common">Chinese azalea</name>
    <name type="synonym">Azalea mollis</name>
    <dbReference type="NCBI Taxonomy" id="49168"/>
    <lineage>
        <taxon>Eukaryota</taxon>
        <taxon>Viridiplantae</taxon>
        <taxon>Streptophyta</taxon>
        <taxon>Embryophyta</taxon>
        <taxon>Tracheophyta</taxon>
        <taxon>Spermatophyta</taxon>
        <taxon>Magnoliopsida</taxon>
        <taxon>eudicotyledons</taxon>
        <taxon>Gunneridae</taxon>
        <taxon>Pentapetalae</taxon>
        <taxon>asterids</taxon>
        <taxon>Ericales</taxon>
        <taxon>Ericaceae</taxon>
        <taxon>Ericoideae</taxon>
        <taxon>Rhodoreae</taxon>
        <taxon>Rhododendron</taxon>
    </lineage>
</organism>
<dbReference type="EMBL" id="CM046396">
    <property type="protein sequence ID" value="KAI8537927.1"/>
    <property type="molecule type" value="Genomic_DNA"/>
</dbReference>
<gene>
    <name evidence="1" type="ORF">RHMOL_Rhmol09G0062200</name>
</gene>
<accession>A0ACC0MBP6</accession>
<comment type="caution">
    <text evidence="1">The sequence shown here is derived from an EMBL/GenBank/DDBJ whole genome shotgun (WGS) entry which is preliminary data.</text>
</comment>
<sequence>MDTDMDIPLPDELEWLEANSHLHDDYPDFDDPSQPYPQDEDEDEFQPQSNHQNHQQLQPPKPTLSIPPKTAPTAKTQIKKRFRSDGQDSSVTEEGARSEDKRKRGDDVRLENEEGEGEGAEEDWLRYSPPPTGTEEGGGVVEEDVVVVVEKVVSRFASEIDGDFIPVTGLDGERVYAKMSSRVEEMNGLKKVGIKVHTGGLISEPINILIQRAETQAFTKALQSSVEDSSDAILPETPVVNEKLWVDKYAPNSFMELLSDEQTNREVLLWLKQWDSCVFGSGIRTTTDEVLSSLRRHSTIAQHQKLAGRSFSRNNRGHTLSKGNFEVNNGLGLESNDAKDIPESWDKKTKGSGPAGSPERKILLLCGPPGLGKTTLAHVTARHCGYRVVEGRFTSDKEDNEEIIFVSYILVINASDDRSSSTIEGKIFDVVQMNSVMADMKPKCLVIDEIDGALGDGKGAVEVILKMLSAERKSDVGKEDESKEGQIGRTSSRKKHRSASLSRPVICICNDLYAPALRPLRQVAKVHIFVQPSVSRVVSRLKYICNKEGLKTSSIALTALAEYTDCDIRSCLNTLQFLHKKKEPLNVLEIDSQVVGRKDTSRSVFEIWKEIFQKRKEKRERKVRNGCSSMSKDFEFVHSLISSRGDYDLIFDGIHENILQLHYHDPVMRKTVKCLHSLGVSDLVHQYIMRTQKMSLQVYQPAIAIAVRGLVAQNERSNIEWPKSFQRYRTMLMEKMDILRSWQNKISPHISRHLSTKSFVEDSISPLLHILSPPTLRPVAVHLLSDKEKKDIVQLVNTMVSYSMTYKNQKADPVPSILRHEAVVEASMLSFDPPIGDLINFKGYSSGHFVLAAAMKQVLVHEVEKQKILQGSVSKSMDPTDVCSKGNLTPVGEQKGRAQSSAFGCATTSCAENMQNAKNTSNLRHSKLVTNQVSAASGSTLSATASVQVSSPGPSKKPSSGSFNFFDRFRKLSSKGSENADNPKNKPATSERDSRPLLFKFNEGYTNAVKRPVRIREFLL</sequence>
<dbReference type="Proteomes" id="UP001062846">
    <property type="component" value="Chromosome 9"/>
</dbReference>
<proteinExistence type="predicted"/>
<name>A0ACC0MBP6_RHOML</name>